<dbReference type="GO" id="GO:0046872">
    <property type="term" value="F:metal ion binding"/>
    <property type="evidence" value="ECO:0007669"/>
    <property type="project" value="UniProtKB-KW"/>
</dbReference>
<gene>
    <name evidence="12" type="ORF">C4532_11590</name>
</gene>
<accession>A0A419EWM0</accession>
<dbReference type="GO" id="GO:0016491">
    <property type="term" value="F:oxidoreductase activity"/>
    <property type="evidence" value="ECO:0007669"/>
    <property type="project" value="UniProtKB-KW"/>
</dbReference>
<comment type="caution">
    <text evidence="12">The sequence shown here is derived from an EMBL/GenBank/DDBJ whole genome shotgun (WGS) entry which is preliminary data.</text>
</comment>
<dbReference type="SUPFAM" id="SSF51905">
    <property type="entry name" value="FAD/NAD(P)-binding domain"/>
    <property type="match status" value="1"/>
</dbReference>
<keyword evidence="4" id="KW-0285">Flavoprotein</keyword>
<dbReference type="Gene3D" id="3.40.50.720">
    <property type="entry name" value="NAD(P)-binding Rossmann-like Domain"/>
    <property type="match status" value="1"/>
</dbReference>
<dbReference type="SUPFAM" id="SSF51395">
    <property type="entry name" value="FMN-linked oxidoreductases"/>
    <property type="match status" value="1"/>
</dbReference>
<reference evidence="12 13" key="1">
    <citation type="journal article" date="2017" name="ISME J.">
        <title>Energy and carbon metabolisms in a deep terrestrial subsurface fluid microbial community.</title>
        <authorList>
            <person name="Momper L."/>
            <person name="Jungbluth S.P."/>
            <person name="Lee M.D."/>
            <person name="Amend J.P."/>
        </authorList>
    </citation>
    <scope>NUCLEOTIDE SEQUENCE [LARGE SCALE GENOMIC DNA]</scope>
    <source>
        <strain evidence="12">SURF_17</strain>
    </source>
</reference>
<evidence type="ECO:0000256" key="8">
    <source>
        <dbReference type="ARBA" id="ARBA00023004"/>
    </source>
</evidence>
<dbReference type="GO" id="GO:0051536">
    <property type="term" value="F:iron-sulfur cluster binding"/>
    <property type="evidence" value="ECO:0007669"/>
    <property type="project" value="UniProtKB-KW"/>
</dbReference>
<keyword evidence="8" id="KW-0408">Iron</keyword>
<comment type="cofactor">
    <cofactor evidence="2">
        <name>[4Fe-4S] cluster</name>
        <dbReference type="ChEBI" id="CHEBI:49883"/>
    </cofactor>
</comment>
<dbReference type="AlphaFoldDB" id="A0A419EWM0"/>
<protein>
    <submittedName>
        <fullName evidence="12">FAD-binding protein</fullName>
    </submittedName>
</protein>
<keyword evidence="7" id="KW-0560">Oxidoreductase</keyword>
<organism evidence="12 13">
    <name type="scientific">Candidatus Abyssobacteria bacterium SURF_17</name>
    <dbReference type="NCBI Taxonomy" id="2093361"/>
    <lineage>
        <taxon>Bacteria</taxon>
        <taxon>Pseudomonadati</taxon>
        <taxon>Candidatus Hydrogenedentota</taxon>
        <taxon>Candidatus Abyssobacteria</taxon>
    </lineage>
</organism>
<comment type="similarity">
    <text evidence="3">In the N-terminal section; belongs to the NADH:flavin oxidoreductase/NADH oxidase family.</text>
</comment>
<evidence type="ECO:0000256" key="3">
    <source>
        <dbReference type="ARBA" id="ARBA00011048"/>
    </source>
</evidence>
<dbReference type="Proteomes" id="UP000285961">
    <property type="component" value="Unassembled WGS sequence"/>
</dbReference>
<proteinExistence type="inferred from homology"/>
<dbReference type="InterPro" id="IPR051793">
    <property type="entry name" value="NADH:flavin_oxidoreductase"/>
</dbReference>
<feature type="domain" description="NADH:flavin oxidoreductase/NADH oxidase N-terminal" evidence="10">
    <location>
        <begin position="1"/>
        <end position="323"/>
    </location>
</feature>
<dbReference type="PANTHER" id="PTHR42917">
    <property type="entry name" value="2,4-DIENOYL-COA REDUCTASE"/>
    <property type="match status" value="1"/>
</dbReference>
<name>A0A419EWM0_9BACT</name>
<dbReference type="EMBL" id="QZKI01000086">
    <property type="protein sequence ID" value="RJP69073.1"/>
    <property type="molecule type" value="Genomic_DNA"/>
</dbReference>
<dbReference type="InterPro" id="IPR001155">
    <property type="entry name" value="OxRdtase_FMN_N"/>
</dbReference>
<feature type="domain" description="FAD/NAD(P)-binding" evidence="11">
    <location>
        <begin position="371"/>
        <end position="600"/>
    </location>
</feature>
<dbReference type="InterPro" id="IPR013785">
    <property type="entry name" value="Aldolase_TIM"/>
</dbReference>
<dbReference type="InterPro" id="IPR036188">
    <property type="entry name" value="FAD/NAD-bd_sf"/>
</dbReference>
<keyword evidence="9" id="KW-0411">Iron-sulfur</keyword>
<keyword evidence="6" id="KW-0479">Metal-binding</keyword>
<evidence type="ECO:0000256" key="5">
    <source>
        <dbReference type="ARBA" id="ARBA00022643"/>
    </source>
</evidence>
<dbReference type="Gene3D" id="3.50.50.60">
    <property type="entry name" value="FAD/NAD(P)-binding domain"/>
    <property type="match status" value="1"/>
</dbReference>
<evidence type="ECO:0000256" key="4">
    <source>
        <dbReference type="ARBA" id="ARBA00022630"/>
    </source>
</evidence>
<evidence type="ECO:0000256" key="7">
    <source>
        <dbReference type="ARBA" id="ARBA00023002"/>
    </source>
</evidence>
<dbReference type="Gene3D" id="3.20.20.70">
    <property type="entry name" value="Aldolase class I"/>
    <property type="match status" value="1"/>
</dbReference>
<evidence type="ECO:0000256" key="6">
    <source>
        <dbReference type="ARBA" id="ARBA00022723"/>
    </source>
</evidence>
<sequence>MELANRVVMPPMGTGLGNDDATVSEALLAYIRRQAKSGAGLVVSEITAVHPSGSVSPTHLGAYDDRFIPGLRKYAGAVHEAGGKAAMQLHHGGRESFFLLMQGEAIGPSAIPSVVYRQPPREMTLKEIHEIIDSFGRAARRAREAGFDAVEVHGAHGYLLTQFLSALSNQRQDEYGGSFDNRARFVIEVLEAVRKSVGNDFPISLRLSAEECIKGGYTVEDIQTILPRLVNAGADIIHASLGTHGTPAGITSAPAEYEPGFNVWRAKKIKEVISVPVITVGRFTDPALADEVIARGEADMVAFGRQQLADPDYLIKAKEGRTNDIRICIACNQGCIERLMLEPGSSVRCAINPETGQELIYPRTLASTRRKVWVIGGGPAGLTAAYEAARIGHTVSLFEKEEKAGGQIFYASKAPYKEVYDAWIQWLIFQVQAIGVEVKTHTLVTETMLDEEQPEAVILATGAEKIIPPIPGIDLPLVCDAFQILGDEVKPLRNVVIIGGGMIGMETADFLIDKGCAVTVVELLPRSPVKKFASHGYMLHKRLRDGGGRLLLGTEVVAIREDSVVVVSEERGEEVLPAEQVVIAVGTRPRNELKEALSERNIRHFVVGDASGPRRIIEATEEGARAAWDI</sequence>
<dbReference type="PRINTS" id="PR00469">
    <property type="entry name" value="PNDRDTASEII"/>
</dbReference>
<keyword evidence="5" id="KW-0288">FMN</keyword>
<evidence type="ECO:0000259" key="11">
    <source>
        <dbReference type="Pfam" id="PF07992"/>
    </source>
</evidence>
<dbReference type="Pfam" id="PF07992">
    <property type="entry name" value="Pyr_redox_2"/>
    <property type="match status" value="1"/>
</dbReference>
<dbReference type="Pfam" id="PF00724">
    <property type="entry name" value="Oxidored_FMN"/>
    <property type="match status" value="1"/>
</dbReference>
<evidence type="ECO:0000313" key="12">
    <source>
        <dbReference type="EMBL" id="RJP69073.1"/>
    </source>
</evidence>
<dbReference type="InterPro" id="IPR023753">
    <property type="entry name" value="FAD/NAD-binding_dom"/>
</dbReference>
<evidence type="ECO:0000313" key="13">
    <source>
        <dbReference type="Proteomes" id="UP000285961"/>
    </source>
</evidence>
<dbReference type="PRINTS" id="PR00368">
    <property type="entry name" value="FADPNR"/>
</dbReference>
<dbReference type="GO" id="GO:0010181">
    <property type="term" value="F:FMN binding"/>
    <property type="evidence" value="ECO:0007669"/>
    <property type="project" value="InterPro"/>
</dbReference>
<dbReference type="CDD" id="cd02803">
    <property type="entry name" value="OYE_like_FMN_family"/>
    <property type="match status" value="1"/>
</dbReference>
<dbReference type="PANTHER" id="PTHR42917:SF2">
    <property type="entry name" value="2,4-DIENOYL-COA REDUCTASE [(2E)-ENOYL-COA-PRODUCING]"/>
    <property type="match status" value="1"/>
</dbReference>
<evidence type="ECO:0000259" key="10">
    <source>
        <dbReference type="Pfam" id="PF00724"/>
    </source>
</evidence>
<evidence type="ECO:0000256" key="1">
    <source>
        <dbReference type="ARBA" id="ARBA00001917"/>
    </source>
</evidence>
<evidence type="ECO:0000256" key="2">
    <source>
        <dbReference type="ARBA" id="ARBA00001966"/>
    </source>
</evidence>
<evidence type="ECO:0000256" key="9">
    <source>
        <dbReference type="ARBA" id="ARBA00023014"/>
    </source>
</evidence>
<comment type="cofactor">
    <cofactor evidence="1">
        <name>FMN</name>
        <dbReference type="ChEBI" id="CHEBI:58210"/>
    </cofactor>
</comment>